<feature type="domain" description="Glycosyl transferase family 1" evidence="1">
    <location>
        <begin position="190"/>
        <end position="315"/>
    </location>
</feature>
<dbReference type="SUPFAM" id="SSF53756">
    <property type="entry name" value="UDP-Glycosyltransferase/glycogen phosphorylase"/>
    <property type="match status" value="1"/>
</dbReference>
<evidence type="ECO:0000313" key="4">
    <source>
        <dbReference type="Proteomes" id="UP000198538"/>
    </source>
</evidence>
<keyword evidence="3" id="KW-0808">Transferase</keyword>
<protein>
    <submittedName>
        <fullName evidence="3">Glycosyltransferase involved in cell wall bisynthesis</fullName>
    </submittedName>
</protein>
<dbReference type="EMBL" id="FMVM01000014">
    <property type="protein sequence ID" value="SCY98075.1"/>
    <property type="molecule type" value="Genomic_DNA"/>
</dbReference>
<dbReference type="Gene3D" id="3.40.50.2000">
    <property type="entry name" value="Glycogen Phosphorylase B"/>
    <property type="match status" value="2"/>
</dbReference>
<dbReference type="AlphaFoldDB" id="A0A1G5KBT6"/>
<evidence type="ECO:0000259" key="2">
    <source>
        <dbReference type="Pfam" id="PF13579"/>
    </source>
</evidence>
<dbReference type="RefSeq" id="WP_090923240.1">
    <property type="nucleotide sequence ID" value="NZ_FMVM01000014.1"/>
</dbReference>
<dbReference type="Proteomes" id="UP000198538">
    <property type="component" value="Unassembled WGS sequence"/>
</dbReference>
<dbReference type="PANTHER" id="PTHR45947:SF3">
    <property type="entry name" value="SULFOQUINOVOSYL TRANSFERASE SQD2"/>
    <property type="match status" value="1"/>
</dbReference>
<dbReference type="InterPro" id="IPR001296">
    <property type="entry name" value="Glyco_trans_1"/>
</dbReference>
<dbReference type="GO" id="GO:0016758">
    <property type="term" value="F:hexosyltransferase activity"/>
    <property type="evidence" value="ECO:0007669"/>
    <property type="project" value="TreeGrafter"/>
</dbReference>
<accession>A0A1G5KBT6</accession>
<organism evidence="3 4">
    <name type="scientific">Paenibacillus polysaccharolyticus</name>
    <dbReference type="NCBI Taxonomy" id="582692"/>
    <lineage>
        <taxon>Bacteria</taxon>
        <taxon>Bacillati</taxon>
        <taxon>Bacillota</taxon>
        <taxon>Bacilli</taxon>
        <taxon>Bacillales</taxon>
        <taxon>Paenibacillaceae</taxon>
        <taxon>Paenibacillus</taxon>
    </lineage>
</organism>
<dbReference type="InterPro" id="IPR050194">
    <property type="entry name" value="Glycosyltransferase_grp1"/>
</dbReference>
<dbReference type="InterPro" id="IPR028098">
    <property type="entry name" value="Glyco_trans_4-like_N"/>
</dbReference>
<proteinExistence type="predicted"/>
<dbReference type="Pfam" id="PF13579">
    <property type="entry name" value="Glyco_trans_4_4"/>
    <property type="match status" value="1"/>
</dbReference>
<evidence type="ECO:0000313" key="3">
    <source>
        <dbReference type="EMBL" id="SCY98075.1"/>
    </source>
</evidence>
<reference evidence="4" key="1">
    <citation type="submission" date="2016-10" db="EMBL/GenBank/DDBJ databases">
        <authorList>
            <person name="Varghese N."/>
            <person name="Submissions S."/>
        </authorList>
    </citation>
    <scope>NUCLEOTIDE SEQUENCE [LARGE SCALE GENOMIC DNA]</scope>
    <source>
        <strain evidence="4">BL9</strain>
    </source>
</reference>
<dbReference type="STRING" id="582692.SAMN05720606_11483"/>
<evidence type="ECO:0000259" key="1">
    <source>
        <dbReference type="Pfam" id="PF00534"/>
    </source>
</evidence>
<dbReference type="PANTHER" id="PTHR45947">
    <property type="entry name" value="SULFOQUINOVOSYL TRANSFERASE SQD2"/>
    <property type="match status" value="1"/>
</dbReference>
<keyword evidence="4" id="KW-1185">Reference proteome</keyword>
<feature type="domain" description="Glycosyltransferase subfamily 4-like N-terminal" evidence="2">
    <location>
        <begin position="17"/>
        <end position="176"/>
    </location>
</feature>
<name>A0A1G5KBT6_9BACL</name>
<dbReference type="Pfam" id="PF00534">
    <property type="entry name" value="Glycos_transf_1"/>
    <property type="match status" value="1"/>
</dbReference>
<gene>
    <name evidence="3" type="ORF">SAMN05720606_11483</name>
</gene>
<sequence length="373" mass="42815">MKKIKVLQLPIAKTRAGITHYSMRNWDYIDKTRFQFDFVTFSKSIDFEDELTKDGCKVHYVSCYAEENREQFITELRDILSEGYDAIHLHTGHWKNFLVEEIAIEMRIPIIIVHAHNNMVGIDDPELRQQAIDLHEQQKKMFMPYHATHFLACAKSAADWLYGPQIPKENIRILKNAINIDKFSYNPGVREEYRERLGLKDSFVIGHVGRFAYQKNHEMLIEIFAKVSKEISNAKLMLIGEGEGLESIQSTVSALGLQDRVLFLGRQSDIEVPKLMQAMDTFCLPSRFGGLDLVLVEAQTSGLKCLVSDIMPEEAKITDHIQYLPLDVEIWNDAIIELSEGYNRVDCKDIVANAGYSLTNQIHELEKIYSGQV</sequence>